<evidence type="ECO:0000256" key="2">
    <source>
        <dbReference type="ARBA" id="ARBA00023315"/>
    </source>
</evidence>
<name>A0ABW4Q8M7_9MICC</name>
<evidence type="ECO:0000259" key="3">
    <source>
        <dbReference type="PROSITE" id="PS51186"/>
    </source>
</evidence>
<accession>A0ABW4Q8M7</accession>
<proteinExistence type="predicted"/>
<comment type="caution">
    <text evidence="4">The sequence shown here is derived from an EMBL/GenBank/DDBJ whole genome shotgun (WGS) entry which is preliminary data.</text>
</comment>
<keyword evidence="5" id="KW-1185">Reference proteome</keyword>
<feature type="domain" description="N-acetyltransferase" evidence="3">
    <location>
        <begin position="9"/>
        <end position="169"/>
    </location>
</feature>
<dbReference type="RefSeq" id="WP_343879058.1">
    <property type="nucleotide sequence ID" value="NZ_BAAAIJ010000032.1"/>
</dbReference>
<dbReference type="PANTHER" id="PTHR43877">
    <property type="entry name" value="AMINOALKYLPHOSPHONATE N-ACETYLTRANSFERASE-RELATED-RELATED"/>
    <property type="match status" value="1"/>
</dbReference>
<gene>
    <name evidence="4" type="ORF">ACFSFX_10685</name>
</gene>
<dbReference type="SUPFAM" id="SSF55729">
    <property type="entry name" value="Acyl-CoA N-acyltransferases (Nat)"/>
    <property type="match status" value="1"/>
</dbReference>
<dbReference type="EC" id="2.3.-.-" evidence="4"/>
<protein>
    <submittedName>
        <fullName evidence="4">GNAT family N-acetyltransferase</fullName>
        <ecNumber evidence="4">2.3.-.-</ecNumber>
    </submittedName>
</protein>
<reference evidence="5" key="1">
    <citation type="journal article" date="2019" name="Int. J. Syst. Evol. Microbiol.">
        <title>The Global Catalogue of Microorganisms (GCM) 10K type strain sequencing project: providing services to taxonomists for standard genome sequencing and annotation.</title>
        <authorList>
            <consortium name="The Broad Institute Genomics Platform"/>
            <consortium name="The Broad Institute Genome Sequencing Center for Infectious Disease"/>
            <person name="Wu L."/>
            <person name="Ma J."/>
        </authorList>
    </citation>
    <scope>NUCLEOTIDE SEQUENCE [LARGE SCALE GENOMIC DNA]</scope>
    <source>
        <strain evidence="5">JCM 11496</strain>
    </source>
</reference>
<dbReference type="Proteomes" id="UP001597307">
    <property type="component" value="Unassembled WGS sequence"/>
</dbReference>
<evidence type="ECO:0000313" key="5">
    <source>
        <dbReference type="Proteomes" id="UP001597307"/>
    </source>
</evidence>
<dbReference type="EMBL" id="JBHUGA010000040">
    <property type="protein sequence ID" value="MFD1847061.1"/>
    <property type="molecule type" value="Genomic_DNA"/>
</dbReference>
<dbReference type="PROSITE" id="PS51186">
    <property type="entry name" value="GNAT"/>
    <property type="match status" value="1"/>
</dbReference>
<dbReference type="InterPro" id="IPR050832">
    <property type="entry name" value="Bact_Acetyltransf"/>
</dbReference>
<dbReference type="Pfam" id="PF00583">
    <property type="entry name" value="Acetyltransf_1"/>
    <property type="match status" value="1"/>
</dbReference>
<organism evidence="4 5">
    <name type="scientific">Arthrobacter flavus</name>
    <dbReference type="NCBI Taxonomy" id="95172"/>
    <lineage>
        <taxon>Bacteria</taxon>
        <taxon>Bacillati</taxon>
        <taxon>Actinomycetota</taxon>
        <taxon>Actinomycetes</taxon>
        <taxon>Micrococcales</taxon>
        <taxon>Micrococcaceae</taxon>
        <taxon>Arthrobacter</taxon>
    </lineage>
</organism>
<dbReference type="InterPro" id="IPR000182">
    <property type="entry name" value="GNAT_dom"/>
</dbReference>
<keyword evidence="2 4" id="KW-0012">Acyltransferase</keyword>
<keyword evidence="1 4" id="KW-0808">Transferase</keyword>
<evidence type="ECO:0000313" key="4">
    <source>
        <dbReference type="EMBL" id="MFD1847061.1"/>
    </source>
</evidence>
<dbReference type="CDD" id="cd04301">
    <property type="entry name" value="NAT_SF"/>
    <property type="match status" value="1"/>
</dbReference>
<dbReference type="GO" id="GO:0016746">
    <property type="term" value="F:acyltransferase activity"/>
    <property type="evidence" value="ECO:0007669"/>
    <property type="project" value="UniProtKB-KW"/>
</dbReference>
<dbReference type="InterPro" id="IPR016181">
    <property type="entry name" value="Acyl_CoA_acyltransferase"/>
</dbReference>
<evidence type="ECO:0000256" key="1">
    <source>
        <dbReference type="ARBA" id="ARBA00022679"/>
    </source>
</evidence>
<sequence>MTPTAPTDLVIRPVTAADYDDVRRITCAAYLEAGYFEAPDHPYLRVLADVEHRAEHAEIWVAERDGVVVASVAITFEGQRYTDIAVAGELEFRMLAVDPTVQRGGVGRLMVEAIIEHARSLDGITAVSLTSGSDMTRAHALYHSLGFERQPERDWWVRDEEILLWVFRLSL</sequence>
<dbReference type="Gene3D" id="3.40.630.30">
    <property type="match status" value="1"/>
</dbReference>